<dbReference type="Proteomes" id="UP000045706">
    <property type="component" value="Unassembled WGS sequence"/>
</dbReference>
<evidence type="ECO:0000313" key="1">
    <source>
        <dbReference type="EMBL" id="CRK12126.1"/>
    </source>
</evidence>
<dbReference type="InterPro" id="IPR023393">
    <property type="entry name" value="START-like_dom_sf"/>
</dbReference>
<gene>
    <name evidence="2" type="ORF">BN1708_011204</name>
    <name evidence="1" type="ORF">BN1723_009612</name>
</gene>
<organism evidence="1 4">
    <name type="scientific">Verticillium longisporum</name>
    <name type="common">Verticillium dahliae var. longisporum</name>
    <dbReference type="NCBI Taxonomy" id="100787"/>
    <lineage>
        <taxon>Eukaryota</taxon>
        <taxon>Fungi</taxon>
        <taxon>Dikarya</taxon>
        <taxon>Ascomycota</taxon>
        <taxon>Pezizomycotina</taxon>
        <taxon>Sordariomycetes</taxon>
        <taxon>Hypocreomycetidae</taxon>
        <taxon>Glomerellales</taxon>
        <taxon>Plectosphaerellaceae</taxon>
        <taxon>Verticillium</taxon>
    </lineage>
</organism>
<accession>A0A0G4KQZ1</accession>
<dbReference type="AlphaFoldDB" id="A0A0G4KQZ1"/>
<proteinExistence type="predicted"/>
<dbReference type="SUPFAM" id="SSF55961">
    <property type="entry name" value="Bet v1-like"/>
    <property type="match status" value="1"/>
</dbReference>
<dbReference type="EMBL" id="CVQI01002780">
    <property type="protein sequence ID" value="CRK12126.1"/>
    <property type="molecule type" value="Genomic_DNA"/>
</dbReference>
<dbReference type="Gene3D" id="3.30.530.20">
    <property type="match status" value="1"/>
</dbReference>
<evidence type="ECO:0008006" key="5">
    <source>
        <dbReference type="Google" id="ProtNLM"/>
    </source>
</evidence>
<dbReference type="STRING" id="100787.A0A0G4KQZ1"/>
<name>A0A0G4KQZ1_VERLO</name>
<dbReference type="PANTHER" id="PTHR36166:SF1">
    <property type="entry name" value="SRPBCC DOMAIN-CONTAINING PROTEIN"/>
    <property type="match status" value="1"/>
</dbReference>
<dbReference type="CDD" id="cd07822">
    <property type="entry name" value="SRPBCC_4"/>
    <property type="match status" value="1"/>
</dbReference>
<dbReference type="EMBL" id="CVQH01005780">
    <property type="protein sequence ID" value="CRK14679.1"/>
    <property type="molecule type" value="Genomic_DNA"/>
</dbReference>
<dbReference type="PANTHER" id="PTHR36166">
    <property type="entry name" value="CHROMOSOME 9, WHOLE GENOME SHOTGUN SEQUENCE"/>
    <property type="match status" value="1"/>
</dbReference>
<evidence type="ECO:0000313" key="4">
    <source>
        <dbReference type="Proteomes" id="UP000045706"/>
    </source>
</evidence>
<evidence type="ECO:0000313" key="3">
    <source>
        <dbReference type="Proteomes" id="UP000044602"/>
    </source>
</evidence>
<dbReference type="Pfam" id="PF10604">
    <property type="entry name" value="Polyketide_cyc2"/>
    <property type="match status" value="1"/>
</dbReference>
<evidence type="ECO:0000313" key="2">
    <source>
        <dbReference type="EMBL" id="CRK14679.1"/>
    </source>
</evidence>
<dbReference type="Proteomes" id="UP000044602">
    <property type="component" value="Unassembled WGS sequence"/>
</dbReference>
<keyword evidence="3" id="KW-1185">Reference proteome</keyword>
<dbReference type="InterPro" id="IPR019587">
    <property type="entry name" value="Polyketide_cyclase/dehydratase"/>
</dbReference>
<protein>
    <recommendedName>
        <fullName evidence="5">SRPBCC domain-containing protein</fullName>
    </recommendedName>
</protein>
<sequence>MYHHLAMGVAITQTASIEIQASPETVRSIFLDFARYNHWQDVFDIQPATTGQSPVDLKKGDNLRVNMQGFTFRPHIEANAQDVFTWVGSIPPLLWGTHHFLFTPSTETPGGTTFVQREDFEGLLAVPFWPWRHSFKPSEPWARFNAGLKREAERVSGRG</sequence>
<reference evidence="3 4" key="1">
    <citation type="submission" date="2015-05" db="EMBL/GenBank/DDBJ databases">
        <authorList>
            <person name="Fogelqvist Johan"/>
        </authorList>
    </citation>
    <scope>NUCLEOTIDE SEQUENCE [LARGE SCALE GENOMIC DNA]</scope>
    <source>
        <strain evidence="2">VL1</strain>
        <strain evidence="1">VL2</strain>
    </source>
</reference>